<sequence>MCISLPIINGKSTALAACQARTMPDSVHSSVIARAL</sequence>
<reference evidence="1 2" key="1">
    <citation type="submission" date="2015-05" db="EMBL/GenBank/DDBJ databases">
        <title>A genomic and transcriptomic approach to investigate the blue pigment phenotype in Pseudomonas fluorescens.</title>
        <authorList>
            <person name="Andreani N.A."/>
            <person name="Cardazzo B."/>
        </authorList>
    </citation>
    <scope>NUCLEOTIDE SEQUENCE [LARGE SCALE GENOMIC DNA]</scope>
    <source>
        <strain evidence="1 2">Ps_22</strain>
    </source>
</reference>
<dbReference type="PATRIC" id="fig|294.194.peg.4407"/>
<protein>
    <submittedName>
        <fullName evidence="1">Uncharacterized protein</fullName>
    </submittedName>
</protein>
<dbReference type="AlphaFoldDB" id="A0A109LF89"/>
<evidence type="ECO:0000313" key="2">
    <source>
        <dbReference type="Proteomes" id="UP000061348"/>
    </source>
</evidence>
<name>A0A109LF89_PSEFL</name>
<gene>
    <name evidence="1" type="ORF">PFLmoz3_03974</name>
</gene>
<proteinExistence type="predicted"/>
<dbReference type="Proteomes" id="UP000061348">
    <property type="component" value="Unassembled WGS sequence"/>
</dbReference>
<organism evidence="1 2">
    <name type="scientific">Pseudomonas fluorescens</name>
    <dbReference type="NCBI Taxonomy" id="294"/>
    <lineage>
        <taxon>Bacteria</taxon>
        <taxon>Pseudomonadati</taxon>
        <taxon>Pseudomonadota</taxon>
        <taxon>Gammaproteobacteria</taxon>
        <taxon>Pseudomonadales</taxon>
        <taxon>Pseudomonadaceae</taxon>
        <taxon>Pseudomonas</taxon>
    </lineage>
</organism>
<evidence type="ECO:0000313" key="1">
    <source>
        <dbReference type="EMBL" id="KWV86541.1"/>
    </source>
</evidence>
<accession>A0A109LF89</accession>
<dbReference type="EMBL" id="LCYA01000093">
    <property type="protein sequence ID" value="KWV86541.1"/>
    <property type="molecule type" value="Genomic_DNA"/>
</dbReference>
<comment type="caution">
    <text evidence="1">The sequence shown here is derived from an EMBL/GenBank/DDBJ whole genome shotgun (WGS) entry which is preliminary data.</text>
</comment>